<dbReference type="PANTHER" id="PTHR33932:SF4">
    <property type="entry name" value="NA(+)_H(+) ANTIPORTER SUBUNIT B"/>
    <property type="match status" value="1"/>
</dbReference>
<dbReference type="Pfam" id="PF04039">
    <property type="entry name" value="MnhB"/>
    <property type="match status" value="1"/>
</dbReference>
<keyword evidence="4 7" id="KW-0812">Transmembrane</keyword>
<evidence type="ECO:0000256" key="7">
    <source>
        <dbReference type="SAM" id="Phobius"/>
    </source>
</evidence>
<evidence type="ECO:0000256" key="2">
    <source>
        <dbReference type="ARBA" id="ARBA00009425"/>
    </source>
</evidence>
<comment type="caution">
    <text evidence="9">The sequence shown here is derived from an EMBL/GenBank/DDBJ whole genome shotgun (WGS) entry which is preliminary data.</text>
</comment>
<evidence type="ECO:0000256" key="5">
    <source>
        <dbReference type="ARBA" id="ARBA00022989"/>
    </source>
</evidence>
<evidence type="ECO:0000313" key="9">
    <source>
        <dbReference type="EMBL" id="EGV50835.1"/>
    </source>
</evidence>
<gene>
    <name evidence="9" type="ORF">Rifp1Sym_ch00150</name>
</gene>
<evidence type="ECO:0000256" key="3">
    <source>
        <dbReference type="ARBA" id="ARBA00022475"/>
    </source>
</evidence>
<evidence type="ECO:0000259" key="8">
    <source>
        <dbReference type="Pfam" id="PF04039"/>
    </source>
</evidence>
<feature type="transmembrane region" description="Helical" evidence="7">
    <location>
        <begin position="69"/>
        <end position="86"/>
    </location>
</feature>
<feature type="domain" description="Na+/H+ antiporter MnhB subunit-related protein" evidence="8">
    <location>
        <begin position="99"/>
        <end position="216"/>
    </location>
</feature>
<comment type="subcellular location">
    <subcellularLocation>
        <location evidence="1">Cell membrane</location>
        <topology evidence="1">Multi-pass membrane protein</topology>
    </subcellularLocation>
</comment>
<sequence>MMMRNLASLLFAGGLGFLLCVLVGGLDFGNLPMVAGGLIQSEAPVQVGTANIVTAVVLGYRGIDTLGELSILFASAAAAGLVLGRRRTAADKEPEGGFILRAGGDLLFPLLLVVGFYIIFHGHLTPGGGFQGGVILAAAFFLPLLARPGSSLNHAGLSFIEGLAGAGFILIGLWALWQGGEFLQPMLERGVLGELLSAGTLPLLYLAVGLKVGAELAGLLAHLAEADE</sequence>
<proteinExistence type="inferred from homology"/>
<dbReference type="InterPro" id="IPR007182">
    <property type="entry name" value="MnhB"/>
</dbReference>
<feature type="transmembrane region" description="Helical" evidence="7">
    <location>
        <begin position="98"/>
        <end position="120"/>
    </location>
</feature>
<name>G2DEX3_9GAMM</name>
<evidence type="ECO:0000256" key="4">
    <source>
        <dbReference type="ARBA" id="ARBA00022692"/>
    </source>
</evidence>
<dbReference type="PANTHER" id="PTHR33932">
    <property type="entry name" value="NA(+)/H(+) ANTIPORTER SUBUNIT B"/>
    <property type="match status" value="1"/>
</dbReference>
<keyword evidence="3" id="KW-1003">Cell membrane</keyword>
<protein>
    <submittedName>
        <fullName evidence="9">Putative Na(+) H(+) antiporter subunit B</fullName>
    </submittedName>
</protein>
<keyword evidence="6 7" id="KW-0472">Membrane</keyword>
<keyword evidence="10" id="KW-1185">Reference proteome</keyword>
<feature type="transmembrane region" description="Helical" evidence="7">
    <location>
        <begin position="126"/>
        <end position="145"/>
    </location>
</feature>
<keyword evidence="5 7" id="KW-1133">Transmembrane helix</keyword>
<accession>G2DEX3</accession>
<dbReference type="GO" id="GO:0005886">
    <property type="term" value="C:plasma membrane"/>
    <property type="evidence" value="ECO:0007669"/>
    <property type="project" value="UniProtKB-SubCell"/>
</dbReference>
<evidence type="ECO:0000256" key="1">
    <source>
        <dbReference type="ARBA" id="ARBA00004651"/>
    </source>
</evidence>
<dbReference type="InterPro" id="IPR050622">
    <property type="entry name" value="CPA3_antiporter_subunitB"/>
</dbReference>
<evidence type="ECO:0000256" key="6">
    <source>
        <dbReference type="ARBA" id="ARBA00023136"/>
    </source>
</evidence>
<dbReference type="Proteomes" id="UP000004491">
    <property type="component" value="Unassembled WGS sequence"/>
</dbReference>
<evidence type="ECO:0000313" key="10">
    <source>
        <dbReference type="Proteomes" id="UP000004491"/>
    </source>
</evidence>
<feature type="transmembrane region" description="Helical" evidence="7">
    <location>
        <begin position="157"/>
        <end position="177"/>
    </location>
</feature>
<reference evidence="9" key="1">
    <citation type="journal article" date="2011" name="ISME J.">
        <title>The endosymbionts of the deep-sea tubeworms Riftia pachyptila and Tevnia jerichonana share an identical physiology as revealed by proteogenomic analyses.</title>
        <authorList>
            <person name="Gardebrecht A."/>
            <person name="Markert S."/>
            <person name="Felbeck H."/>
            <person name="Thuermer A."/>
            <person name="Albrecht D."/>
            <person name="Wollherr A."/>
            <person name="Kabisch J."/>
            <person name="Lehmann R."/>
            <person name="Daniel R."/>
            <person name="Liesegang H."/>
            <person name="Hecker M."/>
            <person name="Sievert S.M."/>
            <person name="Schweder T."/>
        </authorList>
    </citation>
    <scope>NUCLEOTIDE SEQUENCE [LARGE SCALE GENOMIC DNA]</scope>
</reference>
<dbReference type="EMBL" id="AFOC01000061">
    <property type="protein sequence ID" value="EGV50835.1"/>
    <property type="molecule type" value="Genomic_DNA"/>
</dbReference>
<organism evidence="9 10">
    <name type="scientific">endosymbiont of Riftia pachyptila</name>
    <name type="common">vent Ph05</name>
    <dbReference type="NCBI Taxonomy" id="1048808"/>
    <lineage>
        <taxon>Bacteria</taxon>
        <taxon>Pseudomonadati</taxon>
        <taxon>Pseudomonadota</taxon>
        <taxon>Gammaproteobacteria</taxon>
        <taxon>sulfur-oxidizing symbionts</taxon>
    </lineage>
</organism>
<comment type="similarity">
    <text evidence="2">Belongs to the CPA3 antiporters (TC 2.A.63) subunit B family.</text>
</comment>
<dbReference type="AlphaFoldDB" id="G2DEX3"/>
<dbReference type="RefSeq" id="WP_005963999.1">
    <property type="nucleotide sequence ID" value="NZ_AFOC01000061.1"/>
</dbReference>